<dbReference type="Proteomes" id="UP001595872">
    <property type="component" value="Unassembled WGS sequence"/>
</dbReference>
<gene>
    <name evidence="1" type="ORF">ACFPCY_36975</name>
</gene>
<reference evidence="2" key="1">
    <citation type="journal article" date="2019" name="Int. J. Syst. Evol. Microbiol.">
        <title>The Global Catalogue of Microorganisms (GCM) 10K type strain sequencing project: providing services to taxonomists for standard genome sequencing and annotation.</title>
        <authorList>
            <consortium name="The Broad Institute Genomics Platform"/>
            <consortium name="The Broad Institute Genome Sequencing Center for Infectious Disease"/>
            <person name="Wu L."/>
            <person name="Ma J."/>
        </authorList>
    </citation>
    <scope>NUCLEOTIDE SEQUENCE [LARGE SCALE GENOMIC DNA]</scope>
    <source>
        <strain evidence="2">KLKA75</strain>
    </source>
</reference>
<evidence type="ECO:0000313" key="1">
    <source>
        <dbReference type="EMBL" id="MFC4912942.1"/>
    </source>
</evidence>
<organism evidence="1 2">
    <name type="scientific">Actinomadura gamaensis</name>
    <dbReference type="NCBI Taxonomy" id="1763541"/>
    <lineage>
        <taxon>Bacteria</taxon>
        <taxon>Bacillati</taxon>
        <taxon>Actinomycetota</taxon>
        <taxon>Actinomycetes</taxon>
        <taxon>Streptosporangiales</taxon>
        <taxon>Thermomonosporaceae</taxon>
        <taxon>Actinomadura</taxon>
    </lineage>
</organism>
<name>A0ABV9UA00_9ACTN</name>
<sequence length="134" mass="14488">MDAATEHGRRRHSVQFHGLEPGLALQDLITGLARESPDDCALRPNLTTTGPQPAHRQGAVMYVTCRAAAGLDSGCGRARAVGSLVLISAFHSYFRPCAFACSHHLSQPLTEKALYWSLTVTHDLDVAPLFSGEY</sequence>
<protein>
    <submittedName>
        <fullName evidence="1">Uncharacterized protein</fullName>
    </submittedName>
</protein>
<dbReference type="RefSeq" id="WP_378263366.1">
    <property type="nucleotide sequence ID" value="NZ_JBHSIT010000014.1"/>
</dbReference>
<proteinExistence type="predicted"/>
<keyword evidence="2" id="KW-1185">Reference proteome</keyword>
<comment type="caution">
    <text evidence="1">The sequence shown here is derived from an EMBL/GenBank/DDBJ whole genome shotgun (WGS) entry which is preliminary data.</text>
</comment>
<evidence type="ECO:0000313" key="2">
    <source>
        <dbReference type="Proteomes" id="UP001595872"/>
    </source>
</evidence>
<dbReference type="EMBL" id="JBHSIT010000014">
    <property type="protein sequence ID" value="MFC4912942.1"/>
    <property type="molecule type" value="Genomic_DNA"/>
</dbReference>
<accession>A0ABV9UA00</accession>